<sequence length="361" mass="39571">MIIEEKCMHPSPPPYNNLSPPPPFTPSVTLPKYKPTLGGLPPHLLLQIVYCTFPQRDGKYEGEGKIERQRMNLHWLVTSLRLVNKTLYIACMHILRSTYLPAYDSLIRAPYTSDPFPSSSMPPAEKSSIFSTHRELSTLDLFIALLAHEDLMLDSTSLHLPREEAYKDLFDMVQPKTRLEDLVIEEGVKASVIQIGCKAKSRVARLNTNNIDPQQASPTMSSSPTPSGSGSSPTVPPSPSKSGFSLFSKSALKSSFSSKAKKDPLIPPPRPQRTVHPIPSDYLSISFTPRKVALIYTQPSANASSFNGSEFGALSMSVSGPTGPGGRRKTIVEVVRNNRDEPLETCAANLVAALGEWLEGE</sequence>
<gene>
    <name evidence="2" type="ORF">ARMOST_07853</name>
</gene>
<feature type="region of interest" description="Disordered" evidence="1">
    <location>
        <begin position="206"/>
        <end position="244"/>
    </location>
</feature>
<feature type="compositionally biased region" description="Polar residues" evidence="1">
    <location>
        <begin position="206"/>
        <end position="216"/>
    </location>
</feature>
<feature type="compositionally biased region" description="Low complexity" evidence="1">
    <location>
        <begin position="217"/>
        <end position="233"/>
    </location>
</feature>
<dbReference type="OMA" id="VNRSFYI"/>
<proteinExistence type="predicted"/>
<dbReference type="STRING" id="47428.A0A284R6Z2"/>
<dbReference type="Proteomes" id="UP000219338">
    <property type="component" value="Unassembled WGS sequence"/>
</dbReference>
<dbReference type="EMBL" id="FUEG01000005">
    <property type="protein sequence ID" value="SJL04486.1"/>
    <property type="molecule type" value="Genomic_DNA"/>
</dbReference>
<evidence type="ECO:0000313" key="2">
    <source>
        <dbReference type="EMBL" id="SJL04486.1"/>
    </source>
</evidence>
<name>A0A284R6Z2_ARMOS</name>
<protein>
    <submittedName>
        <fullName evidence="2">Uncharacterized protein</fullName>
    </submittedName>
</protein>
<keyword evidence="3" id="KW-1185">Reference proteome</keyword>
<evidence type="ECO:0000313" key="3">
    <source>
        <dbReference type="Proteomes" id="UP000219338"/>
    </source>
</evidence>
<reference evidence="3" key="1">
    <citation type="journal article" date="2017" name="Nat. Ecol. Evol.">
        <title>Genome expansion and lineage-specific genetic innovations in the forest pathogenic fungi Armillaria.</title>
        <authorList>
            <person name="Sipos G."/>
            <person name="Prasanna A.N."/>
            <person name="Walter M.C."/>
            <person name="O'Connor E."/>
            <person name="Balint B."/>
            <person name="Krizsan K."/>
            <person name="Kiss B."/>
            <person name="Hess J."/>
            <person name="Varga T."/>
            <person name="Slot J."/>
            <person name="Riley R."/>
            <person name="Boka B."/>
            <person name="Rigling D."/>
            <person name="Barry K."/>
            <person name="Lee J."/>
            <person name="Mihaltcheva S."/>
            <person name="LaButti K."/>
            <person name="Lipzen A."/>
            <person name="Waldron R."/>
            <person name="Moloney N.M."/>
            <person name="Sperisen C."/>
            <person name="Kredics L."/>
            <person name="Vagvoelgyi C."/>
            <person name="Patrignani A."/>
            <person name="Fitzpatrick D."/>
            <person name="Nagy I."/>
            <person name="Doyle S."/>
            <person name="Anderson J.B."/>
            <person name="Grigoriev I.V."/>
            <person name="Gueldener U."/>
            <person name="Muensterkoetter M."/>
            <person name="Nagy L.G."/>
        </authorList>
    </citation>
    <scope>NUCLEOTIDE SEQUENCE [LARGE SCALE GENOMIC DNA]</scope>
    <source>
        <strain evidence="3">C18/9</strain>
    </source>
</reference>
<dbReference type="OrthoDB" id="2536866at2759"/>
<feature type="region of interest" description="Disordered" evidence="1">
    <location>
        <begin position="258"/>
        <end position="277"/>
    </location>
</feature>
<dbReference type="AlphaFoldDB" id="A0A284R6Z2"/>
<accession>A0A284R6Z2</accession>
<organism evidence="2 3">
    <name type="scientific">Armillaria ostoyae</name>
    <name type="common">Armillaria root rot fungus</name>
    <dbReference type="NCBI Taxonomy" id="47428"/>
    <lineage>
        <taxon>Eukaryota</taxon>
        <taxon>Fungi</taxon>
        <taxon>Dikarya</taxon>
        <taxon>Basidiomycota</taxon>
        <taxon>Agaricomycotina</taxon>
        <taxon>Agaricomycetes</taxon>
        <taxon>Agaricomycetidae</taxon>
        <taxon>Agaricales</taxon>
        <taxon>Marasmiineae</taxon>
        <taxon>Physalacriaceae</taxon>
        <taxon>Armillaria</taxon>
    </lineage>
</organism>
<evidence type="ECO:0000256" key="1">
    <source>
        <dbReference type="SAM" id="MobiDB-lite"/>
    </source>
</evidence>